<keyword evidence="1 3" id="KW-0808">Transferase</keyword>
<dbReference type="Gene3D" id="3.90.550.10">
    <property type="entry name" value="Spore Coat Polysaccharide Biosynthesis Protein SpsA, Chain A"/>
    <property type="match status" value="1"/>
</dbReference>
<reference evidence="3 4" key="1">
    <citation type="journal article" date="2019" name="Nat. Microbiol.">
        <title>Mediterranean grassland soil C-N compound turnover is dependent on rainfall and depth, and is mediated by genomically divergent microorganisms.</title>
        <authorList>
            <person name="Diamond S."/>
            <person name="Andeer P.F."/>
            <person name="Li Z."/>
            <person name="Crits-Christoph A."/>
            <person name="Burstein D."/>
            <person name="Anantharaman K."/>
            <person name="Lane K.R."/>
            <person name="Thomas B.C."/>
            <person name="Pan C."/>
            <person name="Northen T.R."/>
            <person name="Banfield J.F."/>
        </authorList>
    </citation>
    <scope>NUCLEOTIDE SEQUENCE [LARGE SCALE GENOMIC DNA]</scope>
    <source>
        <strain evidence="3">NP_5</strain>
    </source>
</reference>
<proteinExistence type="predicted"/>
<evidence type="ECO:0000256" key="1">
    <source>
        <dbReference type="ARBA" id="ARBA00022679"/>
    </source>
</evidence>
<dbReference type="InterPro" id="IPR029044">
    <property type="entry name" value="Nucleotide-diphossugar_trans"/>
</dbReference>
<organism evidence="3 4">
    <name type="scientific">Candidatus Segetimicrobium genomatis</name>
    <dbReference type="NCBI Taxonomy" id="2569760"/>
    <lineage>
        <taxon>Bacteria</taxon>
        <taxon>Bacillati</taxon>
        <taxon>Candidatus Sysuimicrobiota</taxon>
        <taxon>Candidatus Sysuimicrobiia</taxon>
        <taxon>Candidatus Sysuimicrobiales</taxon>
        <taxon>Candidatus Segetimicrobiaceae</taxon>
        <taxon>Candidatus Segetimicrobium</taxon>
    </lineage>
</organism>
<gene>
    <name evidence="3" type="ORF">E6H02_06440</name>
</gene>
<dbReference type="PANTHER" id="PTHR19136">
    <property type="entry name" value="MOLYBDENUM COFACTOR GUANYLYLTRANSFERASE"/>
    <property type="match status" value="1"/>
</dbReference>
<evidence type="ECO:0000313" key="3">
    <source>
        <dbReference type="EMBL" id="TMJ11903.1"/>
    </source>
</evidence>
<protein>
    <submittedName>
        <fullName evidence="3">Nucleotide-diphospho-sugar transferase</fullName>
    </submittedName>
</protein>
<evidence type="ECO:0000259" key="2">
    <source>
        <dbReference type="Pfam" id="PF12804"/>
    </source>
</evidence>
<name>A0A537LV73_9BACT</name>
<accession>A0A537LV73</accession>
<dbReference type="SUPFAM" id="SSF53448">
    <property type="entry name" value="Nucleotide-diphospho-sugar transferases"/>
    <property type="match status" value="1"/>
</dbReference>
<sequence length="263" mass="27936">MPDALVLAGGEANPALAHGVPNKAFVSLAGRPMVEFVLRALRAARSVRRVAIVAPLPLPPGLAASVDVAVADRGTLLNNVDAGLRALEGTGRVLVAGADIPLLTGGAVDAFVEAGQALDAAIVYGVVRREDVRREFPAIGKTFVRLREGTLTGGSLFLFDPWAFARAQNALDRALRARKRPWELARLFGPRTVLGLLTGTLRISDLEEAVERLTGVRARALICPTPEIAIDVDSPETLSLVRERLAGAPGRPAPQQAERMERS</sequence>
<dbReference type="InterPro" id="IPR025877">
    <property type="entry name" value="MobA-like_NTP_Trfase"/>
</dbReference>
<comment type="caution">
    <text evidence="3">The sequence shown here is derived from an EMBL/GenBank/DDBJ whole genome shotgun (WGS) entry which is preliminary data.</text>
</comment>
<evidence type="ECO:0000313" key="4">
    <source>
        <dbReference type="Proteomes" id="UP000320393"/>
    </source>
</evidence>
<feature type="domain" description="MobA-like NTP transferase" evidence="2">
    <location>
        <begin position="4"/>
        <end position="130"/>
    </location>
</feature>
<dbReference type="PANTHER" id="PTHR19136:SF81">
    <property type="entry name" value="MOLYBDENUM COFACTOR GUANYLYLTRANSFERASE"/>
    <property type="match status" value="1"/>
</dbReference>
<dbReference type="GO" id="GO:0016779">
    <property type="term" value="F:nucleotidyltransferase activity"/>
    <property type="evidence" value="ECO:0007669"/>
    <property type="project" value="TreeGrafter"/>
</dbReference>
<dbReference type="AlphaFoldDB" id="A0A537LV73"/>
<dbReference type="Pfam" id="PF12804">
    <property type="entry name" value="NTP_transf_3"/>
    <property type="match status" value="1"/>
</dbReference>
<dbReference type="Proteomes" id="UP000320393">
    <property type="component" value="Unassembled WGS sequence"/>
</dbReference>
<dbReference type="EMBL" id="VBAM01000204">
    <property type="protein sequence ID" value="TMJ11903.1"/>
    <property type="molecule type" value="Genomic_DNA"/>
</dbReference>